<reference evidence="1" key="1">
    <citation type="submission" date="2018-11" db="EMBL/GenBank/DDBJ databases">
        <authorList>
            <consortium name="Pathogen Informatics"/>
        </authorList>
    </citation>
    <scope>NUCLEOTIDE SEQUENCE</scope>
</reference>
<organism evidence="1 2">
    <name type="scientific">Protopolystoma xenopodis</name>
    <dbReference type="NCBI Taxonomy" id="117903"/>
    <lineage>
        <taxon>Eukaryota</taxon>
        <taxon>Metazoa</taxon>
        <taxon>Spiralia</taxon>
        <taxon>Lophotrochozoa</taxon>
        <taxon>Platyhelminthes</taxon>
        <taxon>Monogenea</taxon>
        <taxon>Polyopisthocotylea</taxon>
        <taxon>Polystomatidea</taxon>
        <taxon>Polystomatidae</taxon>
        <taxon>Protopolystoma</taxon>
    </lineage>
</organism>
<dbReference type="AlphaFoldDB" id="A0A448XKG3"/>
<accession>A0A448XKG3</accession>
<gene>
    <name evidence="1" type="ORF">PXEA_LOCUS32270</name>
</gene>
<dbReference type="EMBL" id="CAAALY010259134">
    <property type="protein sequence ID" value="VEL38830.1"/>
    <property type="molecule type" value="Genomic_DNA"/>
</dbReference>
<proteinExistence type="predicted"/>
<evidence type="ECO:0000313" key="1">
    <source>
        <dbReference type="EMBL" id="VEL38830.1"/>
    </source>
</evidence>
<name>A0A448XKG3_9PLAT</name>
<protein>
    <submittedName>
        <fullName evidence="1">Uncharacterized protein</fullName>
    </submittedName>
</protein>
<keyword evidence="2" id="KW-1185">Reference proteome</keyword>
<dbReference type="Proteomes" id="UP000784294">
    <property type="component" value="Unassembled WGS sequence"/>
</dbReference>
<comment type="caution">
    <text evidence="1">The sequence shown here is derived from an EMBL/GenBank/DDBJ whole genome shotgun (WGS) entry which is preliminary data.</text>
</comment>
<sequence>MLGGDALATAINHLNAHPRNWIPVASDVGRRNGSFCESTAHGWPFLRPILTQIVHSRLQRLLPPHPSRLFNASLQEALLSLDRPDSIGPLPRHSCSSSHPVDVVPRSRPAKPGFSDCMKLQLLTASSFSHFGVCSSKKSRGSVDACRRDFCSKSPQRFIRNSQSLPSHRPLHKRQVAQLRKTLSFKVQTAFDQASVCSSSGCISHRPSASRSCAHISHSIRTAHFVRRSRVLTTTTCVSQNLF</sequence>
<evidence type="ECO:0000313" key="2">
    <source>
        <dbReference type="Proteomes" id="UP000784294"/>
    </source>
</evidence>